<dbReference type="Gene3D" id="3.40.50.720">
    <property type="entry name" value="NAD(P)-binding Rossmann-like Domain"/>
    <property type="match status" value="1"/>
</dbReference>
<dbReference type="EMBL" id="JACIDY010000004">
    <property type="protein sequence ID" value="MBB3940501.1"/>
    <property type="molecule type" value="Genomic_DNA"/>
</dbReference>
<dbReference type="EC" id="1.17.1.8" evidence="2"/>
<proteinExistence type="predicted"/>
<accession>A0A7W6FYR1</accession>
<dbReference type="Proteomes" id="UP000561459">
    <property type="component" value="Unassembled WGS sequence"/>
</dbReference>
<gene>
    <name evidence="2" type="ORF">GGR39_002158</name>
</gene>
<dbReference type="InterPro" id="IPR045760">
    <property type="entry name" value="DAP_DH_C"/>
</dbReference>
<keyword evidence="2" id="KW-0560">Oxidoreductase</keyword>
<evidence type="ECO:0000313" key="2">
    <source>
        <dbReference type="EMBL" id="MBB3940501.1"/>
    </source>
</evidence>
<reference evidence="2 3" key="1">
    <citation type="submission" date="2020-08" db="EMBL/GenBank/DDBJ databases">
        <title>Genomic Encyclopedia of Type Strains, Phase IV (KMG-IV): sequencing the most valuable type-strain genomes for metagenomic binning, comparative biology and taxonomic classification.</title>
        <authorList>
            <person name="Goeker M."/>
        </authorList>
    </citation>
    <scope>NUCLEOTIDE SEQUENCE [LARGE SCALE GENOMIC DNA]</scope>
    <source>
        <strain evidence="2 3">DSM 27568</strain>
    </source>
</reference>
<dbReference type="InterPro" id="IPR036291">
    <property type="entry name" value="NAD(P)-bd_dom_sf"/>
</dbReference>
<comment type="caution">
    <text evidence="2">The sequence shown here is derived from an EMBL/GenBank/DDBJ whole genome shotgun (WGS) entry which is preliminary data.</text>
</comment>
<dbReference type="Pfam" id="PF19328">
    <property type="entry name" value="DAP_DH_C"/>
    <property type="match status" value="1"/>
</dbReference>
<dbReference type="AlphaFoldDB" id="A0A7W6FYR1"/>
<name>A0A7W6FYR1_9SPHN</name>
<dbReference type="SUPFAM" id="SSF51735">
    <property type="entry name" value="NAD(P)-binding Rossmann-fold domains"/>
    <property type="match status" value="1"/>
</dbReference>
<evidence type="ECO:0000313" key="3">
    <source>
        <dbReference type="Proteomes" id="UP000561459"/>
    </source>
</evidence>
<protein>
    <submittedName>
        <fullName evidence="2">4-hydroxy-tetrahydrodipicolinate reductase</fullName>
        <ecNumber evidence="2">1.17.1.8</ecNumber>
    </submittedName>
</protein>
<organism evidence="2 3">
    <name type="scientific">Novosphingobium fluoreni</name>
    <dbReference type="NCBI Taxonomy" id="1391222"/>
    <lineage>
        <taxon>Bacteria</taxon>
        <taxon>Pseudomonadati</taxon>
        <taxon>Pseudomonadota</taxon>
        <taxon>Alphaproteobacteria</taxon>
        <taxon>Sphingomonadales</taxon>
        <taxon>Sphingomonadaceae</taxon>
        <taxon>Novosphingobium</taxon>
    </lineage>
</organism>
<dbReference type="GO" id="GO:0008839">
    <property type="term" value="F:4-hydroxy-tetrahydrodipicolinate reductase"/>
    <property type="evidence" value="ECO:0007669"/>
    <property type="project" value="UniProtKB-EC"/>
</dbReference>
<keyword evidence="3" id="KW-1185">Reference proteome</keyword>
<feature type="domain" description="2,4-diaminopentanoate dehydrogenase C-terminal" evidence="1">
    <location>
        <begin position="151"/>
        <end position="355"/>
    </location>
</feature>
<evidence type="ECO:0000259" key="1">
    <source>
        <dbReference type="Pfam" id="PF19328"/>
    </source>
</evidence>
<sequence length="362" mass="39684">MSARTYKVVHVGTGVTGKCGLNALLNQPDMQLVGHLVFDPAKVGADAGALCELGYEVGVEATSNVDDLIALKPDFINYFGDGQTKFDQSYDLIKRFLEAGINVGTPSIYAILHSKSADPELIKPLEEACRKGNSSLFISGIDPGYASPWLAVGLLKSADEVSEIRMQEIADYSFYDVEWVMREIYGMGKPLGSHSTLSDGSFMRWVWTPTINAVADRMGIELDEIRTFFDGAVHDERIDTLWGPIEPGTLAAVRFGLEGIYQGKPLIILDHITRCALDVAPHWPQAKGGEIEKLRHEYTVLIKGNPNLDLRLAMGETREGYDAGLTTTANVIVNAIPLIVSHQAGIIDELEFPVYSTRNIKV</sequence>